<evidence type="ECO:0000313" key="8">
    <source>
        <dbReference type="EMBL" id="NPE14573.1"/>
    </source>
</evidence>
<feature type="transmembrane region" description="Helical" evidence="6">
    <location>
        <begin position="365"/>
        <end position="382"/>
    </location>
</feature>
<dbReference type="PANTHER" id="PTHR37422:SF13">
    <property type="entry name" value="LIPOPOLYSACCHARIDE BIOSYNTHESIS PROTEIN PA4999-RELATED"/>
    <property type="match status" value="1"/>
</dbReference>
<evidence type="ECO:0000259" key="7">
    <source>
        <dbReference type="Pfam" id="PF04932"/>
    </source>
</evidence>
<feature type="transmembrane region" description="Helical" evidence="6">
    <location>
        <begin position="159"/>
        <end position="180"/>
    </location>
</feature>
<dbReference type="InterPro" id="IPR007016">
    <property type="entry name" value="O-antigen_ligase-rel_domated"/>
</dbReference>
<evidence type="ECO:0000256" key="6">
    <source>
        <dbReference type="SAM" id="Phobius"/>
    </source>
</evidence>
<feature type="domain" description="O-antigen ligase-related" evidence="7">
    <location>
        <begin position="216"/>
        <end position="347"/>
    </location>
</feature>
<dbReference type="RefSeq" id="WP_172174219.1">
    <property type="nucleotide sequence ID" value="NZ_CASGIA010000041.1"/>
</dbReference>
<keyword evidence="9" id="KW-1185">Reference proteome</keyword>
<evidence type="ECO:0000256" key="4">
    <source>
        <dbReference type="ARBA" id="ARBA00023136"/>
    </source>
</evidence>
<name>A0ABX2AXD2_9BACT</name>
<proteinExistence type="predicted"/>
<dbReference type="InterPro" id="IPR019734">
    <property type="entry name" value="TPR_rpt"/>
</dbReference>
<feature type="transmembrane region" description="Helical" evidence="6">
    <location>
        <begin position="6"/>
        <end position="28"/>
    </location>
</feature>
<dbReference type="GO" id="GO:0016874">
    <property type="term" value="F:ligase activity"/>
    <property type="evidence" value="ECO:0007669"/>
    <property type="project" value="UniProtKB-KW"/>
</dbReference>
<dbReference type="Proteomes" id="UP001193734">
    <property type="component" value="Unassembled WGS sequence"/>
</dbReference>
<dbReference type="PANTHER" id="PTHR37422">
    <property type="entry name" value="TEICHURONIC ACID BIOSYNTHESIS PROTEIN TUAE"/>
    <property type="match status" value="1"/>
</dbReference>
<dbReference type="GeneID" id="82158021"/>
<evidence type="ECO:0000313" key="9">
    <source>
        <dbReference type="Proteomes" id="UP001193734"/>
    </source>
</evidence>
<feature type="repeat" description="TPR" evidence="5">
    <location>
        <begin position="501"/>
        <end position="534"/>
    </location>
</feature>
<keyword evidence="5" id="KW-0802">TPR repeat</keyword>
<dbReference type="Gene3D" id="1.25.40.10">
    <property type="entry name" value="Tetratricopeptide repeat domain"/>
    <property type="match status" value="1"/>
</dbReference>
<protein>
    <submittedName>
        <fullName evidence="8">O-antigen ligase family protein</fullName>
    </submittedName>
</protein>
<feature type="transmembrane region" description="Helical" evidence="6">
    <location>
        <begin position="340"/>
        <end position="358"/>
    </location>
</feature>
<gene>
    <name evidence="8" type="ORF">HPS55_09630</name>
</gene>
<organism evidence="8 9">
    <name type="scientific">Xylanibacter rodentium</name>
    <dbReference type="NCBI Taxonomy" id="2736289"/>
    <lineage>
        <taxon>Bacteria</taxon>
        <taxon>Pseudomonadati</taxon>
        <taxon>Bacteroidota</taxon>
        <taxon>Bacteroidia</taxon>
        <taxon>Bacteroidales</taxon>
        <taxon>Prevotellaceae</taxon>
        <taxon>Xylanibacter</taxon>
    </lineage>
</organism>
<comment type="caution">
    <text evidence="8">The sequence shown here is derived from an EMBL/GenBank/DDBJ whole genome shotgun (WGS) entry which is preliminary data.</text>
</comment>
<accession>A0ABX2AXD2</accession>
<dbReference type="EMBL" id="JABKKE010000015">
    <property type="protein sequence ID" value="NPE14573.1"/>
    <property type="molecule type" value="Genomic_DNA"/>
</dbReference>
<reference evidence="8 9" key="1">
    <citation type="submission" date="2020-05" db="EMBL/GenBank/DDBJ databases">
        <title>Distinct polysaccharide utilization as determinants for interspecies competition between intestinal Prevotella spp.</title>
        <authorList>
            <person name="Galvez E.J.C."/>
            <person name="Iljazovic A."/>
            <person name="Strowig T."/>
        </authorList>
    </citation>
    <scope>NUCLEOTIDE SEQUENCE [LARGE SCALE GENOMIC DNA]</scope>
    <source>
        <strain evidence="8 9">PROD</strain>
    </source>
</reference>
<feature type="transmembrane region" description="Helical" evidence="6">
    <location>
        <begin position="40"/>
        <end position="59"/>
    </location>
</feature>
<keyword evidence="3 6" id="KW-1133">Transmembrane helix</keyword>
<sequence>MNTIPQTILVVRRYTAALIILLLVCLTFQPVERRWAEAEVWLAGGTVVLLAVGAVLGVMTRRRPAFTVTDALVTVWFAFYAGMIWTDGGGYPCRTEFLHTVVVFLLYFSLRLLFGVAGMSAWMLVVCIIAGGCYEAVAGVEQMVNGTSRHSQYMLTGNFLNPGPYSAYLMMGLAVGLAAMREIGNRKVFGTMPSVVPGRIATMLKNTEWRHVLAVAVLIMAVVLPATWSRAAFVGLAVVALWIYRRHYRRYRFAVWGVLAVASIAFYLVKQGSADGRMIIWQAALTTWLDSPWLGVGTGGFCHAVAEGMARMHECGVDLSSAGVTDNAYNILLKTLVEQGVAGAVLAVALCVSAMISLYRSCRPLFYGMASLLIFSMFSYPFDLLPYKIIVVMTVAWSESSGGKALFAIGRIKTLLMAGMLAFTGKQIYGMVRESYEADSEYAIISGFHNEAFIEDYYELLPVMSDNAEFLFDFGKALNTARRYHDSNDVLRRGTMCSADPMFYVLTGNNYKEMRQYELAEQAYKKAFAVMPNRLYPLYRLMLLYKEQGRQDDCVITAYMIANFKEKVTSEATNEMKGNAWWIIKESEQVCPHGMVPSR</sequence>
<dbReference type="SUPFAM" id="SSF48452">
    <property type="entry name" value="TPR-like"/>
    <property type="match status" value="1"/>
</dbReference>
<comment type="subcellular location">
    <subcellularLocation>
        <location evidence="1">Membrane</location>
        <topology evidence="1">Multi-pass membrane protein</topology>
    </subcellularLocation>
</comment>
<feature type="transmembrane region" description="Helical" evidence="6">
    <location>
        <begin position="212"/>
        <end position="244"/>
    </location>
</feature>
<dbReference type="InterPro" id="IPR011990">
    <property type="entry name" value="TPR-like_helical_dom_sf"/>
</dbReference>
<feature type="transmembrane region" description="Helical" evidence="6">
    <location>
        <begin position="251"/>
        <end position="269"/>
    </location>
</feature>
<keyword evidence="4 6" id="KW-0472">Membrane</keyword>
<evidence type="ECO:0000256" key="5">
    <source>
        <dbReference type="PROSITE-ProRule" id="PRU00339"/>
    </source>
</evidence>
<evidence type="ECO:0000256" key="2">
    <source>
        <dbReference type="ARBA" id="ARBA00022692"/>
    </source>
</evidence>
<feature type="transmembrane region" description="Helical" evidence="6">
    <location>
        <begin position="120"/>
        <end position="138"/>
    </location>
</feature>
<evidence type="ECO:0000256" key="3">
    <source>
        <dbReference type="ARBA" id="ARBA00022989"/>
    </source>
</evidence>
<keyword evidence="2 6" id="KW-0812">Transmembrane</keyword>
<dbReference type="PROSITE" id="PS50005">
    <property type="entry name" value="TPR"/>
    <property type="match status" value="1"/>
</dbReference>
<evidence type="ECO:0000256" key="1">
    <source>
        <dbReference type="ARBA" id="ARBA00004141"/>
    </source>
</evidence>
<feature type="transmembrane region" description="Helical" evidence="6">
    <location>
        <begin position="65"/>
        <end position="85"/>
    </location>
</feature>
<dbReference type="Pfam" id="PF04932">
    <property type="entry name" value="Wzy_C"/>
    <property type="match status" value="1"/>
</dbReference>
<dbReference type="InterPro" id="IPR051533">
    <property type="entry name" value="WaaL-like"/>
</dbReference>
<keyword evidence="8" id="KW-0436">Ligase</keyword>